<feature type="compositionally biased region" description="Basic and acidic residues" evidence="1">
    <location>
        <begin position="159"/>
        <end position="183"/>
    </location>
</feature>
<accession>A0A0F9HCX7</accession>
<name>A0A0F9HCX7_9ZZZZ</name>
<comment type="caution">
    <text evidence="2">The sequence shown here is derived from an EMBL/GenBank/DDBJ whole genome shotgun (WGS) entry which is preliminary data.</text>
</comment>
<protein>
    <submittedName>
        <fullName evidence="2">Uncharacterized protein</fullName>
    </submittedName>
</protein>
<evidence type="ECO:0000313" key="2">
    <source>
        <dbReference type="EMBL" id="KKM00987.1"/>
    </source>
</evidence>
<reference evidence="2" key="1">
    <citation type="journal article" date="2015" name="Nature">
        <title>Complex archaea that bridge the gap between prokaryotes and eukaryotes.</title>
        <authorList>
            <person name="Spang A."/>
            <person name="Saw J.H."/>
            <person name="Jorgensen S.L."/>
            <person name="Zaremba-Niedzwiedzka K."/>
            <person name="Martijn J."/>
            <person name="Lind A.E."/>
            <person name="van Eijk R."/>
            <person name="Schleper C."/>
            <person name="Guy L."/>
            <person name="Ettema T.J."/>
        </authorList>
    </citation>
    <scope>NUCLEOTIDE SEQUENCE</scope>
</reference>
<feature type="region of interest" description="Disordered" evidence="1">
    <location>
        <begin position="1"/>
        <end position="29"/>
    </location>
</feature>
<feature type="region of interest" description="Disordered" evidence="1">
    <location>
        <begin position="154"/>
        <end position="183"/>
    </location>
</feature>
<dbReference type="EMBL" id="LAZR01017300">
    <property type="protein sequence ID" value="KKM00987.1"/>
    <property type="molecule type" value="Genomic_DNA"/>
</dbReference>
<evidence type="ECO:0000256" key="1">
    <source>
        <dbReference type="SAM" id="MobiDB-lite"/>
    </source>
</evidence>
<feature type="non-terminal residue" evidence="2">
    <location>
        <position position="183"/>
    </location>
</feature>
<dbReference type="AlphaFoldDB" id="A0A0F9HCX7"/>
<organism evidence="2">
    <name type="scientific">marine sediment metagenome</name>
    <dbReference type="NCBI Taxonomy" id="412755"/>
    <lineage>
        <taxon>unclassified sequences</taxon>
        <taxon>metagenomes</taxon>
        <taxon>ecological metagenomes</taxon>
    </lineage>
</organism>
<sequence>MAEEEKVVDPVDDPASVGAGTDPVGDAGAGVAEEKPFFTFKDKGGAETVYKNAGELATHMTHSSMRRDEFDTAMGKVTQRTKELDARQAEYDKQKAELDGSDDLRYLKTARDLRQTNPQRYARLKAEYDAIQEPPSSDIRTVVEDVVTKMVKPLSDKQAGYDKAEEARAADGRRDVAASRMTE</sequence>
<proteinExistence type="predicted"/>
<gene>
    <name evidence="2" type="ORF">LCGC14_1798920</name>
</gene>